<evidence type="ECO:0000313" key="8">
    <source>
        <dbReference type="EMBL" id="MEY8661494.1"/>
    </source>
</evidence>
<name>A0ABV4DLZ6_9LACO</name>
<keyword evidence="3 6" id="KW-0812">Transmembrane</keyword>
<feature type="transmembrane region" description="Helical" evidence="6">
    <location>
        <begin position="6"/>
        <end position="36"/>
    </location>
</feature>
<reference evidence="8 9" key="1">
    <citation type="submission" date="2024-03" db="EMBL/GenBank/DDBJ databases">
        <title>Mouse gut bacterial collection (mGBC) of GemPharmatech.</title>
        <authorList>
            <person name="He Y."/>
            <person name="Dong L."/>
            <person name="Wu D."/>
            <person name="Gao X."/>
            <person name="Lin Z."/>
        </authorList>
    </citation>
    <scope>NUCLEOTIDE SEQUENCE [LARGE SCALE GENOMIC DNA]</scope>
    <source>
        <strain evidence="8 9">15-30</strain>
    </source>
</reference>
<protein>
    <submittedName>
        <fullName evidence="8">ComEC/Rec2 family competence protein</fullName>
    </submittedName>
</protein>
<sequence length="306" mass="35467">MTIFRATILLAVVGVSCLSFLVFKPTLVWIICLLLLALRLFFGRCFKVSAVVVGLMMIFYGRMLLFDQIIKEPLATKAVHYLLIYPDKVKIDGASFQTEALDLQSGKKLLVTTYLHSYQEKRAFLNAQQATVWRSKGIESKFESPTNENQFDQRSHYYARKIFTRFKVSEWQKVQVSLPLKQYFLIWVHQLRQEMVLHLKTLPKPLAEYGEALFLGIHEVSFLETLEALKQTGILYLFSLSGMHVFYLITFFRVVTKRICSERSRDLMLLFCLPFYGFLGGGSFSLVRAVLMNWILILGRCVRQKV</sequence>
<comment type="caution">
    <text evidence="8">The sequence shown here is derived from an EMBL/GenBank/DDBJ whole genome shotgun (WGS) entry which is preliminary data.</text>
</comment>
<feature type="transmembrane region" description="Helical" evidence="6">
    <location>
        <begin position="48"/>
        <end position="66"/>
    </location>
</feature>
<dbReference type="InterPro" id="IPR052159">
    <property type="entry name" value="Competence_DNA_uptake"/>
</dbReference>
<dbReference type="Proteomes" id="UP001565236">
    <property type="component" value="Unassembled WGS sequence"/>
</dbReference>
<evidence type="ECO:0000259" key="7">
    <source>
        <dbReference type="Pfam" id="PF03772"/>
    </source>
</evidence>
<feature type="domain" description="ComEC/Rec2-related protein" evidence="7">
    <location>
        <begin position="224"/>
        <end position="305"/>
    </location>
</feature>
<evidence type="ECO:0000256" key="3">
    <source>
        <dbReference type="ARBA" id="ARBA00022692"/>
    </source>
</evidence>
<feature type="transmembrane region" description="Helical" evidence="6">
    <location>
        <begin position="234"/>
        <end position="255"/>
    </location>
</feature>
<evidence type="ECO:0000256" key="2">
    <source>
        <dbReference type="ARBA" id="ARBA00022475"/>
    </source>
</evidence>
<dbReference type="InterPro" id="IPR004477">
    <property type="entry name" value="ComEC_N"/>
</dbReference>
<accession>A0ABV4DLZ6</accession>
<evidence type="ECO:0000256" key="5">
    <source>
        <dbReference type="ARBA" id="ARBA00023136"/>
    </source>
</evidence>
<proteinExistence type="predicted"/>
<dbReference type="PROSITE" id="PS51257">
    <property type="entry name" value="PROKAR_LIPOPROTEIN"/>
    <property type="match status" value="1"/>
</dbReference>
<keyword evidence="2" id="KW-1003">Cell membrane</keyword>
<keyword evidence="5 6" id="KW-0472">Membrane</keyword>
<feature type="transmembrane region" description="Helical" evidence="6">
    <location>
        <begin position="267"/>
        <end position="287"/>
    </location>
</feature>
<dbReference type="PANTHER" id="PTHR30619:SF7">
    <property type="entry name" value="BETA-LACTAMASE DOMAIN PROTEIN"/>
    <property type="match status" value="1"/>
</dbReference>
<organism evidence="8 9">
    <name type="scientific">Ligilactobacillus faecis</name>
    <dbReference type="NCBI Taxonomy" id="762833"/>
    <lineage>
        <taxon>Bacteria</taxon>
        <taxon>Bacillati</taxon>
        <taxon>Bacillota</taxon>
        <taxon>Bacilli</taxon>
        <taxon>Lactobacillales</taxon>
        <taxon>Lactobacillaceae</taxon>
        <taxon>Ligilactobacillus</taxon>
    </lineage>
</organism>
<keyword evidence="4 6" id="KW-1133">Transmembrane helix</keyword>
<dbReference type="EMBL" id="JBCLUF010000002">
    <property type="protein sequence ID" value="MEY8661494.1"/>
    <property type="molecule type" value="Genomic_DNA"/>
</dbReference>
<evidence type="ECO:0000313" key="9">
    <source>
        <dbReference type="Proteomes" id="UP001565236"/>
    </source>
</evidence>
<comment type="subcellular location">
    <subcellularLocation>
        <location evidence="1">Cell membrane</location>
        <topology evidence="1">Multi-pass membrane protein</topology>
    </subcellularLocation>
</comment>
<evidence type="ECO:0000256" key="4">
    <source>
        <dbReference type="ARBA" id="ARBA00022989"/>
    </source>
</evidence>
<gene>
    <name evidence="8" type="ORF">AALT52_01095</name>
</gene>
<keyword evidence="9" id="KW-1185">Reference proteome</keyword>
<evidence type="ECO:0000256" key="1">
    <source>
        <dbReference type="ARBA" id="ARBA00004651"/>
    </source>
</evidence>
<evidence type="ECO:0000256" key="6">
    <source>
        <dbReference type="SAM" id="Phobius"/>
    </source>
</evidence>
<dbReference type="PANTHER" id="PTHR30619">
    <property type="entry name" value="DNA INTERNALIZATION/COMPETENCE PROTEIN COMEC/REC2"/>
    <property type="match status" value="1"/>
</dbReference>
<dbReference type="RefSeq" id="WP_369940199.1">
    <property type="nucleotide sequence ID" value="NZ_JBCLUF010000002.1"/>
</dbReference>
<dbReference type="Pfam" id="PF03772">
    <property type="entry name" value="Competence"/>
    <property type="match status" value="1"/>
</dbReference>